<feature type="transmembrane region" description="Helical" evidence="1">
    <location>
        <begin position="26"/>
        <end position="48"/>
    </location>
</feature>
<reference evidence="2" key="1">
    <citation type="submission" date="2020-06" db="EMBL/GenBank/DDBJ databases">
        <title>WGS assembly of Ceratodon purpureus strain R40.</title>
        <authorList>
            <person name="Carey S.B."/>
            <person name="Jenkins J."/>
            <person name="Shu S."/>
            <person name="Lovell J.T."/>
            <person name="Sreedasyam A."/>
            <person name="Maumus F."/>
            <person name="Tiley G.P."/>
            <person name="Fernandez-Pozo N."/>
            <person name="Barry K."/>
            <person name="Chen C."/>
            <person name="Wang M."/>
            <person name="Lipzen A."/>
            <person name="Daum C."/>
            <person name="Saski C.A."/>
            <person name="Payton A.C."/>
            <person name="Mcbreen J.C."/>
            <person name="Conrad R.E."/>
            <person name="Kollar L.M."/>
            <person name="Olsson S."/>
            <person name="Huttunen S."/>
            <person name="Landis J.B."/>
            <person name="Wickett N.J."/>
            <person name="Johnson M.G."/>
            <person name="Rensing S.A."/>
            <person name="Grimwood J."/>
            <person name="Schmutz J."/>
            <person name="Mcdaniel S.F."/>
        </authorList>
    </citation>
    <scope>NUCLEOTIDE SEQUENCE</scope>
    <source>
        <strain evidence="2">R40</strain>
    </source>
</reference>
<comment type="caution">
    <text evidence="2">The sequence shown here is derived from an EMBL/GenBank/DDBJ whole genome shotgun (WGS) entry which is preliminary data.</text>
</comment>
<dbReference type="Proteomes" id="UP000822688">
    <property type="component" value="Chromosome 5"/>
</dbReference>
<accession>A0A8T0I477</accession>
<keyword evidence="1" id="KW-1133">Transmembrane helix</keyword>
<keyword evidence="1" id="KW-0472">Membrane</keyword>
<organism evidence="2 3">
    <name type="scientific">Ceratodon purpureus</name>
    <name type="common">Fire moss</name>
    <name type="synonym">Dicranum purpureum</name>
    <dbReference type="NCBI Taxonomy" id="3225"/>
    <lineage>
        <taxon>Eukaryota</taxon>
        <taxon>Viridiplantae</taxon>
        <taxon>Streptophyta</taxon>
        <taxon>Embryophyta</taxon>
        <taxon>Bryophyta</taxon>
        <taxon>Bryophytina</taxon>
        <taxon>Bryopsida</taxon>
        <taxon>Dicranidae</taxon>
        <taxon>Pseudoditrichales</taxon>
        <taxon>Ditrichaceae</taxon>
        <taxon>Ceratodon</taxon>
    </lineage>
</organism>
<dbReference type="AlphaFoldDB" id="A0A8T0I477"/>
<protein>
    <submittedName>
        <fullName evidence="2">Uncharacterized protein</fullName>
    </submittedName>
</protein>
<sequence>MCPSCSQARSHSQKLRALLANSLGNFAPQSFLTSGGGSVSAALALSFFRQPISFYNRKMLALVSVALRIARGGLGSLVASQLMTAAMGNSICTRLSSIRVFKANENT</sequence>
<keyword evidence="1" id="KW-0812">Transmembrane</keyword>
<name>A0A8T0I477_CERPU</name>
<evidence type="ECO:0000313" key="3">
    <source>
        <dbReference type="Proteomes" id="UP000822688"/>
    </source>
</evidence>
<keyword evidence="3" id="KW-1185">Reference proteome</keyword>
<proteinExistence type="predicted"/>
<dbReference type="EMBL" id="CM026425">
    <property type="protein sequence ID" value="KAG0577725.1"/>
    <property type="molecule type" value="Genomic_DNA"/>
</dbReference>
<evidence type="ECO:0000256" key="1">
    <source>
        <dbReference type="SAM" id="Phobius"/>
    </source>
</evidence>
<gene>
    <name evidence="2" type="ORF">KC19_5G176900</name>
</gene>
<evidence type="ECO:0000313" key="2">
    <source>
        <dbReference type="EMBL" id="KAG0577725.1"/>
    </source>
</evidence>